<evidence type="ECO:0000313" key="2">
    <source>
        <dbReference type="Proteomes" id="UP000004978"/>
    </source>
</evidence>
<reference evidence="1 2" key="1">
    <citation type="journal article" date="2013" name="Genome Announc.">
        <title>Genome Sequence of Mycoplasma columbinum Strain SF7.</title>
        <authorList>
            <person name="Guo Z."/>
            <person name="Xu X."/>
            <person name="Zheng Q."/>
            <person name="Li T."/>
            <person name="Kuang S."/>
            <person name="Zhang Z."/>
            <person name="Chen Y."/>
            <person name="Lu X."/>
            <person name="Zhou R."/>
            <person name="Bi D."/>
            <person name="Jin H."/>
        </authorList>
    </citation>
    <scope>NUCLEOTIDE SEQUENCE [LARGE SCALE GENOMIC DNA]</scope>
    <source>
        <strain evidence="1 2">SF7</strain>
    </source>
</reference>
<evidence type="ECO:0000313" key="1">
    <source>
        <dbReference type="EMBL" id="EGV00022.1"/>
    </source>
</evidence>
<protein>
    <submittedName>
        <fullName evidence="1">Uncharacterized protein</fullName>
    </submittedName>
</protein>
<accession>F9UK17</accession>
<dbReference type="EMBL" id="AFXA01000011">
    <property type="protein sequence ID" value="EGV00022.1"/>
    <property type="molecule type" value="Genomic_DNA"/>
</dbReference>
<sequence length="31" mass="3781">ELYISVKVNKLKKHKYICLFLIILNLKIMFN</sequence>
<dbReference type="Proteomes" id="UP000004978">
    <property type="component" value="Unassembled WGS sequence"/>
</dbReference>
<comment type="caution">
    <text evidence="1">The sequence shown here is derived from an EMBL/GenBank/DDBJ whole genome shotgun (WGS) entry which is preliminary data.</text>
</comment>
<gene>
    <name evidence="1" type="ORF">MCSF7_01141</name>
</gene>
<feature type="non-terminal residue" evidence="1">
    <location>
        <position position="1"/>
    </location>
</feature>
<name>F9UK17_9BACT</name>
<organism evidence="1 2">
    <name type="scientific">Mycoplasmopsis columbina SF7</name>
    <dbReference type="NCBI Taxonomy" id="1037410"/>
    <lineage>
        <taxon>Bacteria</taxon>
        <taxon>Bacillati</taxon>
        <taxon>Mycoplasmatota</taxon>
        <taxon>Mycoplasmoidales</taxon>
        <taxon>Metamycoplasmataceae</taxon>
        <taxon>Mycoplasmopsis</taxon>
    </lineage>
</organism>
<proteinExistence type="predicted"/>
<dbReference type="AlphaFoldDB" id="F9UK17"/>
<keyword evidence="2" id="KW-1185">Reference proteome</keyword>